<reference evidence="4 5" key="1">
    <citation type="submission" date="2017-09" db="EMBL/GenBank/DDBJ databases">
        <title>A multilocus sequence analysis scheme for characterization of bacteria in the genus Thioclava.</title>
        <authorList>
            <person name="Liu Y."/>
            <person name="Shao Z."/>
        </authorList>
    </citation>
    <scope>NUCLEOTIDE SEQUENCE [LARGE SCALE GENOMIC DNA]</scope>
    <source>
        <strain evidence="4 5">CAU 1312</strain>
    </source>
</reference>
<evidence type="ECO:0000259" key="2">
    <source>
        <dbReference type="Pfam" id="PF01590"/>
    </source>
</evidence>
<feature type="domain" description="GAF" evidence="2">
    <location>
        <begin position="80"/>
        <end position="214"/>
    </location>
</feature>
<gene>
    <name evidence="4" type="ORF">CLN94_11665</name>
</gene>
<dbReference type="PRINTS" id="PR01590">
    <property type="entry name" value="HTHFIS"/>
</dbReference>
<dbReference type="InterPro" id="IPR029016">
    <property type="entry name" value="GAF-like_dom_sf"/>
</dbReference>
<dbReference type="Pfam" id="PF01590">
    <property type="entry name" value="GAF"/>
    <property type="match status" value="1"/>
</dbReference>
<dbReference type="InterPro" id="IPR002197">
    <property type="entry name" value="HTH_Fis"/>
</dbReference>
<dbReference type="InterPro" id="IPR003018">
    <property type="entry name" value="GAF"/>
</dbReference>
<sequence length="331" mass="34693">MPSQGDDTHQRVGRGGPRNHAEIVRDVVASSSAAGRAGFAASWRRSLMHHKIDPGQKGRSDRLSAAEIRARREASGLLLKIATPVLDRLARAACDAGCTVLLSDAGGLILDERVRAGDQVDFHASNLVTGSDWSEGAEGTNGIGTCLAEGRPVTVWRDQHFRAGNIGLTCMGAPVFGANGDLAGVIDVSSARSDMTEGYASLVSLTVQDAAQRIEGDLFRASYQSARILSTGSGENAPQGVMLLALDRDDLVVGATRAARRYLGIEDSQIGRLPANDVIGQGPRGGLEEAQRAAMARALARNGGNVSAAARDLGIARATFYRKAKALNLGV</sequence>
<dbReference type="OrthoDB" id="9805953at2"/>
<dbReference type="RefSeq" id="WP_096434128.1">
    <property type="nucleotide sequence ID" value="NZ_NTJD01000009.1"/>
</dbReference>
<dbReference type="EMBL" id="NTJD01000009">
    <property type="protein sequence ID" value="PCD75809.1"/>
    <property type="molecule type" value="Genomic_DNA"/>
</dbReference>
<name>A0A2A4CNV4_9RHOB</name>
<feature type="compositionally biased region" description="Basic and acidic residues" evidence="1">
    <location>
        <begin position="1"/>
        <end position="10"/>
    </location>
</feature>
<protein>
    <submittedName>
        <fullName evidence="4">Transcriptional regulator</fullName>
    </submittedName>
</protein>
<evidence type="ECO:0000313" key="5">
    <source>
        <dbReference type="Proteomes" id="UP000243507"/>
    </source>
</evidence>
<evidence type="ECO:0000256" key="1">
    <source>
        <dbReference type="SAM" id="MobiDB-lite"/>
    </source>
</evidence>
<dbReference type="Pfam" id="PF02954">
    <property type="entry name" value="HTH_8"/>
    <property type="match status" value="1"/>
</dbReference>
<comment type="caution">
    <text evidence="4">The sequence shown here is derived from an EMBL/GenBank/DDBJ whole genome shotgun (WGS) entry which is preliminary data.</text>
</comment>
<dbReference type="AlphaFoldDB" id="A0A2A4CNV4"/>
<evidence type="ECO:0000259" key="3">
    <source>
        <dbReference type="Pfam" id="PF02954"/>
    </source>
</evidence>
<dbReference type="SUPFAM" id="SSF46689">
    <property type="entry name" value="Homeodomain-like"/>
    <property type="match status" value="1"/>
</dbReference>
<organism evidence="4 5">
    <name type="scientific">Pseudothioclava arenosa</name>
    <dbReference type="NCBI Taxonomy" id="1795308"/>
    <lineage>
        <taxon>Bacteria</taxon>
        <taxon>Pseudomonadati</taxon>
        <taxon>Pseudomonadota</taxon>
        <taxon>Alphaproteobacteria</taxon>
        <taxon>Rhodobacterales</taxon>
        <taxon>Paracoccaceae</taxon>
        <taxon>Pseudothioclava</taxon>
    </lineage>
</organism>
<feature type="domain" description="DNA binding HTH" evidence="3">
    <location>
        <begin position="287"/>
        <end position="325"/>
    </location>
</feature>
<dbReference type="SUPFAM" id="SSF55781">
    <property type="entry name" value="GAF domain-like"/>
    <property type="match status" value="1"/>
</dbReference>
<accession>A0A2A4CNV4</accession>
<evidence type="ECO:0000313" key="4">
    <source>
        <dbReference type="EMBL" id="PCD75809.1"/>
    </source>
</evidence>
<dbReference type="Gene3D" id="1.10.10.60">
    <property type="entry name" value="Homeodomain-like"/>
    <property type="match status" value="1"/>
</dbReference>
<dbReference type="InterPro" id="IPR009057">
    <property type="entry name" value="Homeodomain-like_sf"/>
</dbReference>
<proteinExistence type="predicted"/>
<dbReference type="GO" id="GO:0043565">
    <property type="term" value="F:sequence-specific DNA binding"/>
    <property type="evidence" value="ECO:0007669"/>
    <property type="project" value="InterPro"/>
</dbReference>
<dbReference type="Gene3D" id="3.30.450.40">
    <property type="match status" value="1"/>
</dbReference>
<dbReference type="Proteomes" id="UP000243507">
    <property type="component" value="Unassembled WGS sequence"/>
</dbReference>
<keyword evidence="5" id="KW-1185">Reference proteome</keyword>
<feature type="region of interest" description="Disordered" evidence="1">
    <location>
        <begin position="1"/>
        <end position="20"/>
    </location>
</feature>